<keyword evidence="6" id="KW-0843">Virulence</keyword>
<evidence type="ECO:0000256" key="4">
    <source>
        <dbReference type="ARBA" id="ARBA00022656"/>
    </source>
</evidence>
<dbReference type="InterPro" id="IPR018511">
    <property type="entry name" value="Hemolysin-typ_Ca-bd_CS"/>
</dbReference>
<dbReference type="PRINTS" id="PR00313">
    <property type="entry name" value="CABNDNGRPT"/>
</dbReference>
<dbReference type="InterPro" id="IPR050557">
    <property type="entry name" value="RTX_toxin/Mannuronan_C5-epim"/>
</dbReference>
<dbReference type="InterPro" id="IPR001343">
    <property type="entry name" value="Hemolysn_Ca-bd"/>
</dbReference>
<dbReference type="EMBL" id="CYTW01000001">
    <property type="protein sequence ID" value="CUJ82424.1"/>
    <property type="molecule type" value="Genomic_DNA"/>
</dbReference>
<evidence type="ECO:0000313" key="9">
    <source>
        <dbReference type="EMBL" id="CUJ82424.1"/>
    </source>
</evidence>
<dbReference type="GO" id="GO:0005576">
    <property type="term" value="C:extracellular region"/>
    <property type="evidence" value="ECO:0007669"/>
    <property type="project" value="UniProtKB-SubCell"/>
</dbReference>
<dbReference type="Pfam" id="PF17963">
    <property type="entry name" value="Big_9"/>
    <property type="match status" value="1"/>
</dbReference>
<accession>A0A0P1I012</accession>
<dbReference type="Proteomes" id="UP000051870">
    <property type="component" value="Unassembled WGS sequence"/>
</dbReference>
<dbReference type="SUPFAM" id="SSF51120">
    <property type="entry name" value="beta-Roll"/>
    <property type="match status" value="2"/>
</dbReference>
<evidence type="ECO:0000256" key="2">
    <source>
        <dbReference type="ARBA" id="ARBA00004613"/>
    </source>
</evidence>
<evidence type="ECO:0000256" key="5">
    <source>
        <dbReference type="ARBA" id="ARBA00022737"/>
    </source>
</evidence>
<dbReference type="PROSITE" id="PS00330">
    <property type="entry name" value="HEMOLYSIN_CALCIUM"/>
    <property type="match status" value="4"/>
</dbReference>
<dbReference type="InterPro" id="IPR003995">
    <property type="entry name" value="RTX_toxin_determinant-A"/>
</dbReference>
<dbReference type="Gene3D" id="2.150.10.10">
    <property type="entry name" value="Serralysin-like metalloprotease, C-terminal"/>
    <property type="match status" value="2"/>
</dbReference>
<reference evidence="10" key="1">
    <citation type="submission" date="2015-09" db="EMBL/GenBank/DDBJ databases">
        <authorList>
            <person name="Rodrigo-Torres Lidia"/>
            <person name="Arahal R.David."/>
        </authorList>
    </citation>
    <scope>NUCLEOTIDE SEQUENCE [LARGE SCALE GENOMIC DNA]</scope>
    <source>
        <strain evidence="10">CECT 7735</strain>
    </source>
</reference>
<dbReference type="PRINTS" id="PR01488">
    <property type="entry name" value="RTXTOXINA"/>
</dbReference>
<keyword evidence="3" id="KW-0964">Secreted</keyword>
<evidence type="ECO:0000256" key="7">
    <source>
        <dbReference type="ARBA" id="ARBA00023136"/>
    </source>
</evidence>
<evidence type="ECO:0000256" key="1">
    <source>
        <dbReference type="ARBA" id="ARBA00004370"/>
    </source>
</evidence>
<evidence type="ECO:0000256" key="6">
    <source>
        <dbReference type="ARBA" id="ARBA00023026"/>
    </source>
</evidence>
<dbReference type="PANTHER" id="PTHR38340:SF1">
    <property type="entry name" value="S-LAYER PROTEIN"/>
    <property type="match status" value="1"/>
</dbReference>
<evidence type="ECO:0000256" key="8">
    <source>
        <dbReference type="SAM" id="MobiDB-lite"/>
    </source>
</evidence>
<dbReference type="InterPro" id="IPR049804">
    <property type="entry name" value="Choice_anch_L"/>
</dbReference>
<comment type="subcellular location">
    <subcellularLocation>
        <location evidence="1">Membrane</location>
    </subcellularLocation>
    <subcellularLocation>
        <location evidence="2">Secreted</location>
    </subcellularLocation>
</comment>
<gene>
    <name evidence="9" type="primary">hlyA_1</name>
    <name evidence="9" type="ORF">PH7735_00147</name>
</gene>
<dbReference type="InterPro" id="IPR011049">
    <property type="entry name" value="Serralysin-like_metalloprot_C"/>
</dbReference>
<keyword evidence="7" id="KW-0472">Membrane</keyword>
<dbReference type="GO" id="GO:0016020">
    <property type="term" value="C:membrane"/>
    <property type="evidence" value="ECO:0007669"/>
    <property type="project" value="UniProtKB-SubCell"/>
</dbReference>
<dbReference type="Pfam" id="PF00353">
    <property type="entry name" value="HemolysinCabind"/>
    <property type="match status" value="5"/>
</dbReference>
<evidence type="ECO:0000256" key="3">
    <source>
        <dbReference type="ARBA" id="ARBA00022525"/>
    </source>
</evidence>
<dbReference type="GO" id="GO:0005509">
    <property type="term" value="F:calcium ion binding"/>
    <property type="evidence" value="ECO:0007669"/>
    <property type="project" value="InterPro"/>
</dbReference>
<dbReference type="STRING" id="1715693.PH7735_00147"/>
<organism evidence="9 10">
    <name type="scientific">Shimia thalassica</name>
    <dbReference type="NCBI Taxonomy" id="1715693"/>
    <lineage>
        <taxon>Bacteria</taxon>
        <taxon>Pseudomonadati</taxon>
        <taxon>Pseudomonadota</taxon>
        <taxon>Alphaproteobacteria</taxon>
        <taxon>Rhodobacterales</taxon>
        <taxon>Roseobacteraceae</taxon>
    </lineage>
</organism>
<dbReference type="NCBIfam" id="NF038133">
    <property type="entry name" value="choice_anch_L"/>
    <property type="match status" value="1"/>
</dbReference>
<dbReference type="GO" id="GO:0090729">
    <property type="term" value="F:toxin activity"/>
    <property type="evidence" value="ECO:0007669"/>
    <property type="project" value="UniProtKB-KW"/>
</dbReference>
<feature type="compositionally biased region" description="Basic and acidic residues" evidence="8">
    <location>
        <begin position="534"/>
        <end position="544"/>
    </location>
</feature>
<name>A0A0P1I012_9RHOB</name>
<dbReference type="AlphaFoldDB" id="A0A0P1I012"/>
<protein>
    <submittedName>
        <fullName evidence="9">Hemolysin, chromosomal</fullName>
    </submittedName>
</protein>
<evidence type="ECO:0000313" key="10">
    <source>
        <dbReference type="Proteomes" id="UP000051870"/>
    </source>
</evidence>
<feature type="region of interest" description="Disordered" evidence="8">
    <location>
        <begin position="523"/>
        <end position="569"/>
    </location>
</feature>
<proteinExistence type="predicted"/>
<keyword evidence="10" id="KW-1185">Reference proteome</keyword>
<keyword evidence="5" id="KW-0677">Repeat</keyword>
<sequence length="657" mass="67698">MVQATELQIDTSVTAEQMAAAMFGAGVTVVSSSYSGDALSSGIFTGGQTTSPNAVPADTGVILSTGQATSITNSSGDANQATNTSTNTAGIDGDTLLNGIAGVATYDAAIFEAEFIPTGDTLTMQLVFSSEEYLEWVNAGYNDAVGIWVNGTKAELAIGDGDISIDNINTTTNENLYIDNTNSIVNSEMDGLTITLTVKAPVQIGEVNTLRLGIADAGDAVYDSNLLIVGDSIQTALIANDDAFTMTSKGVSKIDLMENDTGPTGATLFITHINGQAIEVGETVVLDTGQSVTLESDGSLITATRDAGSTVFTYTVSDGNGSSDVAYATILTDPVDGTSGNDWMRYGYSDNEGNTIDGDDGDSEVIMGYGGNDKIFAGLGHDDIYGGEGNDFIRAASGDDLIDGGSGRDVLDGGTGVDTMIGGEGNDIYYIDNVDDVVTENADEGRDLVITDISHALAADFEDLRFSAAETALVGTGNDNNNMITGNAQDNTLSGLGGNDRILSGDGNDTVYGGAGRDALDGNGGNDSLVGGAGHDKLFSHEGDDTLEGGTGSDNLRGGEGSDVLDGGEGRDLVSGGTGADTFIFRSNDGYDTVFDFELGVDTLELYGINSTDLQFSSFGSGTLVEMGGDDQIVFKEIAVSDFQQGADIQYFDLPLV</sequence>
<dbReference type="PANTHER" id="PTHR38340">
    <property type="entry name" value="S-LAYER PROTEIN"/>
    <property type="match status" value="1"/>
</dbReference>
<keyword evidence="4" id="KW-0800">Toxin</keyword>